<feature type="domain" description="Rv2525c-like glycoside hydrolase-like" evidence="1">
    <location>
        <begin position="19"/>
        <end position="166"/>
    </location>
</feature>
<evidence type="ECO:0000259" key="1">
    <source>
        <dbReference type="Pfam" id="PF08924"/>
    </source>
</evidence>
<organism evidence="2 3">
    <name type="scientific">Bradyrhizobium erythrophlei</name>
    <dbReference type="NCBI Taxonomy" id="1437360"/>
    <lineage>
        <taxon>Bacteria</taxon>
        <taxon>Pseudomonadati</taxon>
        <taxon>Pseudomonadota</taxon>
        <taxon>Alphaproteobacteria</taxon>
        <taxon>Hyphomicrobiales</taxon>
        <taxon>Nitrobacteraceae</taxon>
        <taxon>Bradyrhizobium</taxon>
    </lineage>
</organism>
<dbReference type="AlphaFoldDB" id="A0A1M7TRV7"/>
<evidence type="ECO:0000313" key="3">
    <source>
        <dbReference type="Proteomes" id="UP000184096"/>
    </source>
</evidence>
<dbReference type="Proteomes" id="UP000184096">
    <property type="component" value="Chromosome I"/>
</dbReference>
<reference evidence="3" key="1">
    <citation type="submission" date="2016-11" db="EMBL/GenBank/DDBJ databases">
        <authorList>
            <person name="Varghese N."/>
            <person name="Submissions S."/>
        </authorList>
    </citation>
    <scope>NUCLEOTIDE SEQUENCE [LARGE SCALE GENOMIC DNA]</scope>
    <source>
        <strain evidence="3">GAS401</strain>
    </source>
</reference>
<gene>
    <name evidence="2" type="ORF">SAMN05444170_2486</name>
</gene>
<dbReference type="InterPro" id="IPR015020">
    <property type="entry name" value="Rv2525c-like_Glyco_Hydro-like"/>
</dbReference>
<dbReference type="InterPro" id="IPR017853">
    <property type="entry name" value="GH"/>
</dbReference>
<evidence type="ECO:0000313" key="2">
    <source>
        <dbReference type="EMBL" id="SHN73472.1"/>
    </source>
</evidence>
<dbReference type="RefSeq" id="WP_072818131.1">
    <property type="nucleotide sequence ID" value="NZ_LT670849.1"/>
</dbReference>
<dbReference type="Gene3D" id="3.20.20.80">
    <property type="entry name" value="Glycosidases"/>
    <property type="match status" value="1"/>
</dbReference>
<sequence length="628" mass="68041">MKALDADQDVTKCLKFIISDEYDAVGRYYSSNPQKRLTKNEALAISTAGLQIFTVFEDGARPALTKAAGQRDAKIALKQATDVGQPKGTAIYFALDSELDTEDLPGVRAYFSGVSSIINGAYLLGVYGDGVVCDALLSDGACQHAWLSASRGFPGSKQYYSSKKWSLAQDPNIDEAYHGLSIDNNEINGDFGAFSVKQAAQVAARAASPATDTPWMDWMRRHRGEVQQTGAKPTAFTEEIFSHTSYGALNGFTPESCAATVCAALEETGYRSTKSAAAKSYVTYGTACDLKPGCIVVFQWPDGGHHVDFCDEIVDASVIRGLGGNQGHALQDSNFLRKFIIATRWPVIATAAKITNRRPQASRPVVDYSHMPLGKRHARHDPRVPMLAAYLPLAALPAPPDSVDWFSDVDDWGMMQNDVLGDCTCAAVGHTILQWTTYTKAPRRLSDDDVVKLYEAVGGYNPENKSTDQGAVEVDVLNHWLNQGVNGDMLAAYASIEVGNVTAIKDAIHWFGNVYIGLALPLSAQTQDVWSVPPGGAAGLGAPGSWGGHAVPVVGYDQRGLLCVTWGQLKRMTYQFWSAYCDEAYALLSRDFIETSNTTPDGVNWTQLQADMQSLKVGYSSAQLIKHL</sequence>
<protein>
    <recommendedName>
        <fullName evidence="1">Rv2525c-like glycoside hydrolase-like domain-containing protein</fullName>
    </recommendedName>
</protein>
<proteinExistence type="predicted"/>
<dbReference type="EMBL" id="LT670849">
    <property type="protein sequence ID" value="SHN73472.1"/>
    <property type="molecule type" value="Genomic_DNA"/>
</dbReference>
<dbReference type="SUPFAM" id="SSF51445">
    <property type="entry name" value="(Trans)glycosidases"/>
    <property type="match status" value="1"/>
</dbReference>
<dbReference type="Pfam" id="PF08924">
    <property type="entry name" value="Rv2525c_GlyHyd-like"/>
    <property type="match status" value="1"/>
</dbReference>
<accession>A0A1M7TRV7</accession>
<name>A0A1M7TRV7_9BRAD</name>
<keyword evidence="3" id="KW-1185">Reference proteome</keyword>